<sequence length="363" mass="41310">MWKVAYQFRRHLDFINAVDIDETEIKIATASNDNCVGVLDLNSQEMRFLQGHTDYVEDVAFGPDMSIVASGSRDQTAILWNTKTTEKIGTLKGHKKTVRCLSWSPDFKHIVTGSNDTTALIFDVQECRRTKMIQGMKGWVRDIEWKGDTIVLAGNDKLIYLFDVRCGQNVQTIETQSCSDITSISFHHNGSILAGGGFDHHFRLWDIRNSMQIRKQQAHSEILTHISFSPVNDDFLTVGMDGIARIWSLKCTNCISSFSQHERGITGCCWYKSSKGFVTVGQDRKIVGFEYNDEDEDAQKEMIDGGDIMISLSRMQNALAQLVTTMNTLDNRLLIQEERVKWLKDNNNAISRAYNRRKPDNSF</sequence>
<evidence type="ECO:0000256" key="3">
    <source>
        <dbReference type="PROSITE-ProRule" id="PRU00221"/>
    </source>
</evidence>
<evidence type="ECO:0000313" key="5">
    <source>
        <dbReference type="Proteomes" id="UP001470230"/>
    </source>
</evidence>
<dbReference type="PROSITE" id="PS50294">
    <property type="entry name" value="WD_REPEATS_REGION"/>
    <property type="match status" value="4"/>
</dbReference>
<dbReference type="InterPro" id="IPR036322">
    <property type="entry name" value="WD40_repeat_dom_sf"/>
</dbReference>
<keyword evidence="1 3" id="KW-0853">WD repeat</keyword>
<dbReference type="InterPro" id="IPR001680">
    <property type="entry name" value="WD40_rpt"/>
</dbReference>
<dbReference type="SUPFAM" id="SSF50978">
    <property type="entry name" value="WD40 repeat-like"/>
    <property type="match status" value="1"/>
</dbReference>
<dbReference type="PANTHER" id="PTHR19879:SF9">
    <property type="entry name" value="TRANSCRIPTION INITIATION FACTOR TFIID SUBUNIT 5"/>
    <property type="match status" value="1"/>
</dbReference>
<dbReference type="Proteomes" id="UP001470230">
    <property type="component" value="Unassembled WGS sequence"/>
</dbReference>
<keyword evidence="5" id="KW-1185">Reference proteome</keyword>
<comment type="caution">
    <text evidence="4">The sequence shown here is derived from an EMBL/GenBank/DDBJ whole genome shotgun (WGS) entry which is preliminary data.</text>
</comment>
<protein>
    <submittedName>
        <fullName evidence="4">POC1 centriolar protein A</fullName>
    </submittedName>
</protein>
<gene>
    <name evidence="4" type="ORF">M9Y10_028397</name>
</gene>
<dbReference type="PANTHER" id="PTHR19879">
    <property type="entry name" value="TRANSCRIPTION INITIATION FACTOR TFIID"/>
    <property type="match status" value="1"/>
</dbReference>
<proteinExistence type="predicted"/>
<name>A0ABR2KJD2_9EUKA</name>
<reference evidence="4 5" key="1">
    <citation type="submission" date="2024-04" db="EMBL/GenBank/DDBJ databases">
        <title>Tritrichomonas musculus Genome.</title>
        <authorList>
            <person name="Alves-Ferreira E."/>
            <person name="Grigg M."/>
            <person name="Lorenzi H."/>
            <person name="Galac M."/>
        </authorList>
    </citation>
    <scope>NUCLEOTIDE SEQUENCE [LARGE SCALE GENOMIC DNA]</scope>
    <source>
        <strain evidence="4 5">EAF2021</strain>
    </source>
</reference>
<dbReference type="EMBL" id="JAPFFF010000004">
    <property type="protein sequence ID" value="KAK8891191.1"/>
    <property type="molecule type" value="Genomic_DNA"/>
</dbReference>
<feature type="repeat" description="WD" evidence="3">
    <location>
        <begin position="91"/>
        <end position="132"/>
    </location>
</feature>
<keyword evidence="2" id="KW-0677">Repeat</keyword>
<evidence type="ECO:0000313" key="4">
    <source>
        <dbReference type="EMBL" id="KAK8891191.1"/>
    </source>
</evidence>
<dbReference type="Pfam" id="PF00400">
    <property type="entry name" value="WD40"/>
    <property type="match status" value="5"/>
</dbReference>
<feature type="repeat" description="WD" evidence="3">
    <location>
        <begin position="181"/>
        <end position="215"/>
    </location>
</feature>
<dbReference type="CDD" id="cd00200">
    <property type="entry name" value="WD40"/>
    <property type="match status" value="1"/>
</dbReference>
<evidence type="ECO:0000256" key="2">
    <source>
        <dbReference type="ARBA" id="ARBA00022737"/>
    </source>
</evidence>
<dbReference type="Gene3D" id="2.130.10.10">
    <property type="entry name" value="YVTN repeat-like/Quinoprotein amine dehydrogenase"/>
    <property type="match status" value="2"/>
</dbReference>
<organism evidence="4 5">
    <name type="scientific">Tritrichomonas musculus</name>
    <dbReference type="NCBI Taxonomy" id="1915356"/>
    <lineage>
        <taxon>Eukaryota</taxon>
        <taxon>Metamonada</taxon>
        <taxon>Parabasalia</taxon>
        <taxon>Tritrichomonadida</taxon>
        <taxon>Tritrichomonadidae</taxon>
        <taxon>Tritrichomonas</taxon>
    </lineage>
</organism>
<evidence type="ECO:0000256" key="1">
    <source>
        <dbReference type="ARBA" id="ARBA00022574"/>
    </source>
</evidence>
<dbReference type="PROSITE" id="PS50082">
    <property type="entry name" value="WD_REPEATS_2"/>
    <property type="match status" value="4"/>
</dbReference>
<dbReference type="SMART" id="SM00320">
    <property type="entry name" value="WD40"/>
    <property type="match status" value="7"/>
</dbReference>
<dbReference type="PROSITE" id="PS00678">
    <property type="entry name" value="WD_REPEATS_1"/>
    <property type="match status" value="1"/>
</dbReference>
<feature type="repeat" description="WD" evidence="3">
    <location>
        <begin position="216"/>
        <end position="257"/>
    </location>
</feature>
<feature type="repeat" description="WD" evidence="3">
    <location>
        <begin position="49"/>
        <end position="90"/>
    </location>
</feature>
<dbReference type="InterPro" id="IPR015943">
    <property type="entry name" value="WD40/YVTN_repeat-like_dom_sf"/>
</dbReference>
<accession>A0ABR2KJD2</accession>
<dbReference type="InterPro" id="IPR019775">
    <property type="entry name" value="WD40_repeat_CS"/>
</dbReference>